<comment type="similarity">
    <text evidence="2">Belongs to the AB hydrolase superfamily. Epoxide hydrolase family.</text>
</comment>
<evidence type="ECO:0000256" key="2">
    <source>
        <dbReference type="ARBA" id="ARBA00038334"/>
    </source>
</evidence>
<keyword evidence="3" id="KW-0812">Transmembrane</keyword>
<sequence>MGIIRKVVTFFILRVVSLCLTIPIILRVLYQRWKIGPSFFYVKPRPSPPPILNDRKWGTHSYVTLKSQGIKLHYVEAGDRNKPLILCVHGFPECWFSWRNQLQEFSSKYWVVAVDLRGYGSSDKPAGRSSYQVDNMIEDLRQLVGALGKEKCILMAHDWGAVLAWRLVIQYPDLFTAHISMNGPHPGAFGKHLNSSFKQIRMSWYIYFFQMPWVPELIFRAQDLATLTQMYRGPKNDVDTYPDEVIEAYKYYFSQDGAFTPPINYYRNIDFADRTTKIPKVKVPTLIVWGTEDMALDRRLADMGAEECVFAQVKYVEGATHWVQQDNPKVVNKLVWEFLNSDEWISAF</sequence>
<organism evidence="5 6">
    <name type="scientific">Penaeus vannamei</name>
    <name type="common">Whiteleg shrimp</name>
    <name type="synonym">Litopenaeus vannamei</name>
    <dbReference type="NCBI Taxonomy" id="6689"/>
    <lineage>
        <taxon>Eukaryota</taxon>
        <taxon>Metazoa</taxon>
        <taxon>Ecdysozoa</taxon>
        <taxon>Arthropoda</taxon>
        <taxon>Crustacea</taxon>
        <taxon>Multicrustacea</taxon>
        <taxon>Malacostraca</taxon>
        <taxon>Eumalacostraca</taxon>
        <taxon>Eucarida</taxon>
        <taxon>Decapoda</taxon>
        <taxon>Dendrobranchiata</taxon>
        <taxon>Penaeoidea</taxon>
        <taxon>Penaeidae</taxon>
        <taxon>Penaeus</taxon>
    </lineage>
</organism>
<dbReference type="InterPro" id="IPR000639">
    <property type="entry name" value="Epox_hydrolase-like"/>
</dbReference>
<dbReference type="PANTHER" id="PTHR43329">
    <property type="entry name" value="EPOXIDE HYDROLASE"/>
    <property type="match status" value="1"/>
</dbReference>
<dbReference type="SUPFAM" id="SSF53474">
    <property type="entry name" value="alpha/beta-Hydrolases"/>
    <property type="match status" value="1"/>
</dbReference>
<dbReference type="Gene3D" id="3.40.50.1820">
    <property type="entry name" value="alpha/beta hydrolase"/>
    <property type="match status" value="1"/>
</dbReference>
<dbReference type="InterPro" id="IPR000073">
    <property type="entry name" value="AB_hydrolase_1"/>
</dbReference>
<dbReference type="STRING" id="6689.A0A3R7PHY9"/>
<dbReference type="Pfam" id="PF00561">
    <property type="entry name" value="Abhydrolase_1"/>
    <property type="match status" value="1"/>
</dbReference>
<dbReference type="OrthoDB" id="408373at2759"/>
<keyword evidence="1 5" id="KW-0378">Hydrolase</keyword>
<dbReference type="EMBL" id="QCYY01002845">
    <property type="protein sequence ID" value="ROT67142.1"/>
    <property type="molecule type" value="Genomic_DNA"/>
</dbReference>
<keyword evidence="3" id="KW-0472">Membrane</keyword>
<dbReference type="InterPro" id="IPR029058">
    <property type="entry name" value="AB_hydrolase_fold"/>
</dbReference>
<dbReference type="Proteomes" id="UP000283509">
    <property type="component" value="Unassembled WGS sequence"/>
</dbReference>
<accession>A0A3R7PHY9</accession>
<evidence type="ECO:0000259" key="4">
    <source>
        <dbReference type="Pfam" id="PF00561"/>
    </source>
</evidence>
<dbReference type="PRINTS" id="PR00111">
    <property type="entry name" value="ABHYDROLASE"/>
</dbReference>
<comment type="caution">
    <text evidence="5">The sequence shown here is derived from an EMBL/GenBank/DDBJ whole genome shotgun (WGS) entry which is preliminary data.</text>
</comment>
<evidence type="ECO:0000313" key="6">
    <source>
        <dbReference type="Proteomes" id="UP000283509"/>
    </source>
</evidence>
<keyword evidence="6" id="KW-1185">Reference proteome</keyword>
<reference evidence="5 6" key="2">
    <citation type="submission" date="2019-01" db="EMBL/GenBank/DDBJ databases">
        <title>The decoding of complex shrimp genome reveals the adaptation for benthos swimmer, frequently molting mechanism and breeding impact on genome.</title>
        <authorList>
            <person name="Sun Y."/>
            <person name="Gao Y."/>
            <person name="Yu Y."/>
        </authorList>
    </citation>
    <scope>NUCLEOTIDE SEQUENCE [LARGE SCALE GENOMIC DNA]</scope>
    <source>
        <tissue evidence="5">Muscle</tissue>
    </source>
</reference>
<feature type="transmembrane region" description="Helical" evidence="3">
    <location>
        <begin position="7"/>
        <end position="30"/>
    </location>
</feature>
<feature type="domain" description="AB hydrolase-1" evidence="4">
    <location>
        <begin position="83"/>
        <end position="328"/>
    </location>
</feature>
<dbReference type="AlphaFoldDB" id="A0A3R7PHY9"/>
<proteinExistence type="inferred from homology"/>
<dbReference type="PRINTS" id="PR00412">
    <property type="entry name" value="EPOXHYDRLASE"/>
</dbReference>
<dbReference type="GO" id="GO:0004301">
    <property type="term" value="F:epoxide hydrolase activity"/>
    <property type="evidence" value="ECO:0007669"/>
    <property type="project" value="UniProtKB-ARBA"/>
</dbReference>
<gene>
    <name evidence="5" type="ORF">C7M84_014807</name>
</gene>
<evidence type="ECO:0000256" key="3">
    <source>
        <dbReference type="SAM" id="Phobius"/>
    </source>
</evidence>
<evidence type="ECO:0000256" key="1">
    <source>
        <dbReference type="ARBA" id="ARBA00022801"/>
    </source>
</evidence>
<evidence type="ECO:0000313" key="5">
    <source>
        <dbReference type="EMBL" id="ROT67142.1"/>
    </source>
</evidence>
<protein>
    <submittedName>
        <fullName evidence="5">Putative epoxide hydrolase 4</fullName>
    </submittedName>
</protein>
<name>A0A3R7PHY9_PENVA</name>
<keyword evidence="3" id="KW-1133">Transmembrane helix</keyword>
<reference evidence="5 6" key="1">
    <citation type="submission" date="2018-04" db="EMBL/GenBank/DDBJ databases">
        <authorList>
            <person name="Zhang X."/>
            <person name="Yuan J."/>
            <person name="Li F."/>
            <person name="Xiang J."/>
        </authorList>
    </citation>
    <scope>NUCLEOTIDE SEQUENCE [LARGE SCALE GENOMIC DNA]</scope>
    <source>
        <tissue evidence="5">Muscle</tissue>
    </source>
</reference>